<evidence type="ECO:0008006" key="5">
    <source>
        <dbReference type="Google" id="ProtNLM"/>
    </source>
</evidence>
<organism evidence="3 4">
    <name type="scientific">Hyphomicrobium nitrativorans NL23</name>
    <dbReference type="NCBI Taxonomy" id="1029756"/>
    <lineage>
        <taxon>Bacteria</taxon>
        <taxon>Pseudomonadati</taxon>
        <taxon>Pseudomonadota</taxon>
        <taxon>Alphaproteobacteria</taxon>
        <taxon>Hyphomicrobiales</taxon>
        <taxon>Hyphomicrobiaceae</taxon>
        <taxon>Hyphomicrobium</taxon>
    </lineage>
</organism>
<evidence type="ECO:0000313" key="3">
    <source>
        <dbReference type="EMBL" id="AHB50056.1"/>
    </source>
</evidence>
<evidence type="ECO:0000313" key="4">
    <source>
        <dbReference type="Proteomes" id="UP000018542"/>
    </source>
</evidence>
<dbReference type="KEGG" id="hni:W911_06800"/>
<dbReference type="Proteomes" id="UP000018542">
    <property type="component" value="Chromosome"/>
</dbReference>
<dbReference type="AlphaFoldDB" id="V5SGQ8"/>
<sequence length="208" mass="21215">MQKYIPILTGVCLTVGLSAAVGAAEYCVTCEGPPALYRCVIDGQAEGPGKDPRASIYCISEMARQGKHERCAVSRGAPFPCPGLTALVKPQLDGPAHPDHAAPYPDPQSPQDTLSGPEGEADTAKAPAEPTSKVPRTVEELAGQTVRSSKEGLEKAGEAIGGSAKKAGEGIGKAGSAIGQAASNTWTCITSLFASCGDAPESEPQPAE</sequence>
<name>V5SGQ8_9HYPH</name>
<dbReference type="RefSeq" id="WP_023786753.1">
    <property type="nucleotide sequence ID" value="NC_022997.1"/>
</dbReference>
<keyword evidence="4" id="KW-1185">Reference proteome</keyword>
<dbReference type="OrthoDB" id="7933465at2"/>
<proteinExistence type="predicted"/>
<evidence type="ECO:0000256" key="2">
    <source>
        <dbReference type="SAM" id="SignalP"/>
    </source>
</evidence>
<feature type="signal peptide" evidence="2">
    <location>
        <begin position="1"/>
        <end position="23"/>
    </location>
</feature>
<accession>V5SGQ8</accession>
<evidence type="ECO:0000256" key="1">
    <source>
        <dbReference type="SAM" id="MobiDB-lite"/>
    </source>
</evidence>
<feature type="compositionally biased region" description="Basic and acidic residues" evidence="1">
    <location>
        <begin position="148"/>
        <end position="157"/>
    </location>
</feature>
<keyword evidence="2" id="KW-0732">Signal</keyword>
<protein>
    <recommendedName>
        <fullName evidence="5">Secreted protein</fullName>
    </recommendedName>
</protein>
<reference evidence="3 4" key="1">
    <citation type="journal article" date="2014" name="Genome Announc.">
        <title>Complete Genome Sequence of Hyphomicrobium nitrativorans Strain NL23, a Denitrifying Bacterium Isolated from Biofilm of a Methanol-Fed Denitrification System Treating Seawater at the Montreal Biodome.</title>
        <authorList>
            <person name="Martineau C."/>
            <person name="Villeneuve C."/>
            <person name="Mauffrey F."/>
            <person name="Villemur R."/>
        </authorList>
    </citation>
    <scope>NUCLEOTIDE SEQUENCE [LARGE SCALE GENOMIC DNA]</scope>
    <source>
        <strain evidence="3">NL23</strain>
    </source>
</reference>
<dbReference type="EMBL" id="CP006912">
    <property type="protein sequence ID" value="AHB50056.1"/>
    <property type="molecule type" value="Genomic_DNA"/>
</dbReference>
<dbReference type="PATRIC" id="fig|1029756.8.peg.1423"/>
<feature type="chain" id="PRO_5004740645" description="Secreted protein" evidence="2">
    <location>
        <begin position="24"/>
        <end position="208"/>
    </location>
</feature>
<dbReference type="HOGENOM" id="CLU_1298387_0_0_5"/>
<feature type="region of interest" description="Disordered" evidence="1">
    <location>
        <begin position="90"/>
        <end position="171"/>
    </location>
</feature>
<gene>
    <name evidence="3" type="ORF">W911_06800</name>
</gene>